<feature type="non-terminal residue" evidence="1">
    <location>
        <position position="1"/>
    </location>
</feature>
<evidence type="ECO:0000313" key="1">
    <source>
        <dbReference type="EMBL" id="CAH1778386.1"/>
    </source>
</evidence>
<feature type="non-terminal residue" evidence="1">
    <location>
        <position position="219"/>
    </location>
</feature>
<accession>A0A8S4NC51</accession>
<sequence length="219" mass="24729">AFEPWNVSIGCESDEISPEKFLHTGIDLLLDLLKNPACTIDVTAPVTARRCMKLQYSCDPQCKGSKISEKCATAGQNPIIHLYFPGIAFYNIYCLHCFFNRNPVIEEYVKCMSTPIRTHKPMTYKFFSFTLLVEMEPSDTYGLKIEADGLFGLDNLEFQCDGNQHQCVVSDCPAHHTKLGSRCSIVDDVIVQVILDCILNYKNSNADKIFKDNNYIFGT</sequence>
<comment type="caution">
    <text evidence="1">The sequence shown here is derived from an EMBL/GenBank/DDBJ whole genome shotgun (WGS) entry which is preliminary data.</text>
</comment>
<keyword evidence="2" id="KW-1185">Reference proteome</keyword>
<proteinExistence type="predicted"/>
<gene>
    <name evidence="1" type="ORF">OFUS_LOCUS5314</name>
</gene>
<dbReference type="Proteomes" id="UP000749559">
    <property type="component" value="Unassembled WGS sequence"/>
</dbReference>
<dbReference type="EMBL" id="CAIIXF020000002">
    <property type="protein sequence ID" value="CAH1778386.1"/>
    <property type="molecule type" value="Genomic_DNA"/>
</dbReference>
<name>A0A8S4NC51_OWEFU</name>
<dbReference type="AlphaFoldDB" id="A0A8S4NC51"/>
<protein>
    <submittedName>
        <fullName evidence="1">Uncharacterized protein</fullName>
    </submittedName>
</protein>
<evidence type="ECO:0000313" key="2">
    <source>
        <dbReference type="Proteomes" id="UP000749559"/>
    </source>
</evidence>
<organism evidence="1 2">
    <name type="scientific">Owenia fusiformis</name>
    <name type="common">Polychaete worm</name>
    <dbReference type="NCBI Taxonomy" id="6347"/>
    <lineage>
        <taxon>Eukaryota</taxon>
        <taxon>Metazoa</taxon>
        <taxon>Spiralia</taxon>
        <taxon>Lophotrochozoa</taxon>
        <taxon>Annelida</taxon>
        <taxon>Polychaeta</taxon>
        <taxon>Sedentaria</taxon>
        <taxon>Canalipalpata</taxon>
        <taxon>Sabellida</taxon>
        <taxon>Oweniida</taxon>
        <taxon>Oweniidae</taxon>
        <taxon>Owenia</taxon>
    </lineage>
</organism>
<reference evidence="1" key="1">
    <citation type="submission" date="2022-03" db="EMBL/GenBank/DDBJ databases">
        <authorList>
            <person name="Martin C."/>
        </authorList>
    </citation>
    <scope>NUCLEOTIDE SEQUENCE</scope>
</reference>